<reference evidence="1 2" key="1">
    <citation type="submission" date="2020-10" db="EMBL/GenBank/DDBJ databases">
        <title>The Coptis chinensis genome and diversification of protoberbering-type alkaloids.</title>
        <authorList>
            <person name="Wang B."/>
            <person name="Shu S."/>
            <person name="Song C."/>
            <person name="Liu Y."/>
        </authorList>
    </citation>
    <scope>NUCLEOTIDE SEQUENCE [LARGE SCALE GENOMIC DNA]</scope>
    <source>
        <strain evidence="1">HL-2020</strain>
        <tissue evidence="1">Leaf</tissue>
    </source>
</reference>
<accession>A0A835H8R0</accession>
<evidence type="ECO:0000313" key="2">
    <source>
        <dbReference type="Proteomes" id="UP000631114"/>
    </source>
</evidence>
<dbReference type="PANTHER" id="PTHR34954">
    <property type="entry name" value="EXPRESSED PROTEIN"/>
    <property type="match status" value="1"/>
</dbReference>
<dbReference type="Proteomes" id="UP000631114">
    <property type="component" value="Unassembled WGS sequence"/>
</dbReference>
<keyword evidence="2" id="KW-1185">Reference proteome</keyword>
<dbReference type="InterPro" id="IPR044160">
    <property type="entry name" value="TGD4-like"/>
</dbReference>
<dbReference type="GO" id="GO:0009941">
    <property type="term" value="C:chloroplast envelope"/>
    <property type="evidence" value="ECO:0007669"/>
    <property type="project" value="TreeGrafter"/>
</dbReference>
<dbReference type="GO" id="GO:0034196">
    <property type="term" value="P:acylglycerol transport"/>
    <property type="evidence" value="ECO:0007669"/>
    <property type="project" value="InterPro"/>
</dbReference>
<sequence length="188" mass="21081">MKKLRWVMDGGFWDLDLSTPVTVDGIARPVPNHPLPLGLSRGTKLSRPKQVDFLQRFMFLPFVPSYNGSGNTTTGGNGLSLEHVFALPFNDNWFATVLGQFNLQKLVSFVTETGLRHSAESSWLKNLGNHLSDKSFYALGLCSEFFITPDDTFLVSSEVYGDKKTRRSKAVYHHKASGHFLVDVISWL</sequence>
<dbReference type="EMBL" id="JADFTS010000008">
    <property type="protein sequence ID" value="KAF9593802.1"/>
    <property type="molecule type" value="Genomic_DNA"/>
</dbReference>
<dbReference type="OrthoDB" id="512148at2759"/>
<dbReference type="AlphaFoldDB" id="A0A835H8R0"/>
<name>A0A835H8R0_9MAGN</name>
<dbReference type="GO" id="GO:0070300">
    <property type="term" value="F:phosphatidic acid binding"/>
    <property type="evidence" value="ECO:0007669"/>
    <property type="project" value="InterPro"/>
</dbReference>
<organism evidence="1 2">
    <name type="scientific">Coptis chinensis</name>
    <dbReference type="NCBI Taxonomy" id="261450"/>
    <lineage>
        <taxon>Eukaryota</taxon>
        <taxon>Viridiplantae</taxon>
        <taxon>Streptophyta</taxon>
        <taxon>Embryophyta</taxon>
        <taxon>Tracheophyta</taxon>
        <taxon>Spermatophyta</taxon>
        <taxon>Magnoliopsida</taxon>
        <taxon>Ranunculales</taxon>
        <taxon>Ranunculaceae</taxon>
        <taxon>Coptidoideae</taxon>
        <taxon>Coptis</taxon>
    </lineage>
</organism>
<evidence type="ECO:0000313" key="1">
    <source>
        <dbReference type="EMBL" id="KAF9593802.1"/>
    </source>
</evidence>
<dbReference type="PANTHER" id="PTHR34954:SF4">
    <property type="entry name" value="PROTEIN TRIGALACTOSYLDIACYLGLYCEROL 4, CHLOROPLASTIC"/>
    <property type="match status" value="1"/>
</dbReference>
<protein>
    <submittedName>
        <fullName evidence="1">Uncharacterized protein</fullName>
    </submittedName>
</protein>
<comment type="caution">
    <text evidence="1">The sequence shown here is derived from an EMBL/GenBank/DDBJ whole genome shotgun (WGS) entry which is preliminary data.</text>
</comment>
<proteinExistence type="predicted"/>
<gene>
    <name evidence="1" type="ORF">IFM89_025511</name>
</gene>
<dbReference type="GO" id="GO:1990052">
    <property type="term" value="P:ER to chloroplast lipid transport"/>
    <property type="evidence" value="ECO:0007669"/>
    <property type="project" value="InterPro"/>
</dbReference>